<name>A0A8S5RUQ0_9CAUD</name>
<sequence>MLHPYEDFDLRISDIKDMVLKSLTGQMNFIEKVDGYNIQILINKIGDIRYLRCNKDLKEGGIRYVQLDERFQHNPNFLKIIKYSTPHIKSWILKNYVYLKTRGFIGTGIPIAIELLYGNENSNFMTNTIPYLYTGSPVKVIFHGFEELEKRDDLKIDSIADNADNINIYMKMLRKWVFTKEQIQNNITLRTYYQQRYFQFINSSQFGYQLNRDTLAGLIQDGFDYLFEQGKNTGLKTFNQLSKKHTSTLPENSTFNIRFLSLVDGKSTESKTFIKELKKFVYKGIKLFFMSLGDRIIQQIQSTKNGDTNQHKLINGLVIGNPGLQEQFLDLYKQNTDFDILNSQYEDYKNLIEFRILEGVVFQYDGTGNTYKYTGYFPVLNKTNKKWVR</sequence>
<proteinExistence type="predicted"/>
<organism evidence="1">
    <name type="scientific">Ackermannviridae sp</name>
    <dbReference type="NCBI Taxonomy" id="2831612"/>
    <lineage>
        <taxon>Viruses</taxon>
        <taxon>Duplodnaviria</taxon>
        <taxon>Heunggongvirae</taxon>
        <taxon>Uroviricota</taxon>
        <taxon>Caudoviricetes</taxon>
        <taxon>Pantevenvirales</taxon>
        <taxon>Ackermannviridae</taxon>
    </lineage>
</organism>
<protein>
    <submittedName>
        <fullName evidence="1">Uncharacterized protein</fullName>
    </submittedName>
</protein>
<accession>A0A8S5RUQ0</accession>
<dbReference type="EMBL" id="BK056117">
    <property type="protein sequence ID" value="DAF08404.1"/>
    <property type="molecule type" value="Genomic_DNA"/>
</dbReference>
<evidence type="ECO:0000313" key="1">
    <source>
        <dbReference type="EMBL" id="DAF08404.1"/>
    </source>
</evidence>
<reference evidence="1" key="1">
    <citation type="journal article" date="2021" name="Proc. Natl. Acad. Sci. U.S.A.">
        <title>A Catalog of Tens of Thousands of Viruses from Human Metagenomes Reveals Hidden Associations with Chronic Diseases.</title>
        <authorList>
            <person name="Tisza M.J."/>
            <person name="Buck C.B."/>
        </authorList>
    </citation>
    <scope>NUCLEOTIDE SEQUENCE</scope>
    <source>
        <strain evidence="1">Ctjp727</strain>
    </source>
</reference>